<dbReference type="InterPro" id="IPR025961">
    <property type="entry name" value="Metal_resist"/>
</dbReference>
<protein>
    <recommendedName>
        <fullName evidence="4">Sensor of ECF-type sigma factor</fullName>
    </recommendedName>
</protein>
<keyword evidence="1" id="KW-0732">Signal</keyword>
<feature type="chain" id="PRO_5040940574" description="Sensor of ECF-type sigma factor" evidence="1">
    <location>
        <begin position="26"/>
        <end position="161"/>
    </location>
</feature>
<comment type="caution">
    <text evidence="2">The sequence shown here is derived from an EMBL/GenBank/DDBJ whole genome shotgun (WGS) entry which is preliminary data.</text>
</comment>
<name>A0A9X0HMB4_SOLP1</name>
<sequence length="161" mass="18398">MKLFRLPHLLLLVLLALGASAPAMAQRPGGPGSGPRMERLESARVAYITEKLALTPEQSQRFWPLFNEYTEKRRALRRQVGEARRGTDYSAMGDKEIRAALNQQFAMRQNELNLEKEYVGKFEKVITLRQVAQLQQAEREFTKALIKRLDNRPAQATTTND</sequence>
<evidence type="ECO:0000256" key="1">
    <source>
        <dbReference type="SAM" id="SignalP"/>
    </source>
</evidence>
<feature type="signal peptide" evidence="1">
    <location>
        <begin position="1"/>
        <end position="25"/>
    </location>
</feature>
<evidence type="ECO:0000313" key="2">
    <source>
        <dbReference type="EMBL" id="KUG08632.1"/>
    </source>
</evidence>
<accession>A0A9X0HMB4</accession>
<dbReference type="OrthoDB" id="675330at2"/>
<keyword evidence="3" id="KW-1185">Reference proteome</keyword>
<reference evidence="2 3" key="1">
    <citation type="submission" date="2015-11" db="EMBL/GenBank/DDBJ databases">
        <title>Solirubrum puertoriconensis gen. nov. an environmental bacteria isolated in Puerto Rico.</title>
        <authorList>
            <person name="Cuebas-Irizarry M.F."/>
            <person name="Montalvo-Rodriguez R."/>
        </authorList>
    </citation>
    <scope>NUCLEOTIDE SEQUENCE [LARGE SCALE GENOMIC DNA]</scope>
    <source>
        <strain evidence="2 3">MC1A</strain>
    </source>
</reference>
<proteinExistence type="predicted"/>
<organism evidence="2 3">
    <name type="scientific">Solirubrum puertoriconensis</name>
    <dbReference type="NCBI Taxonomy" id="1751427"/>
    <lineage>
        <taxon>Bacteria</taxon>
        <taxon>Pseudomonadati</taxon>
        <taxon>Bacteroidota</taxon>
        <taxon>Cytophagia</taxon>
        <taxon>Cytophagales</taxon>
    </lineage>
</organism>
<dbReference type="AlphaFoldDB" id="A0A9X0HMB4"/>
<evidence type="ECO:0008006" key="4">
    <source>
        <dbReference type="Google" id="ProtNLM"/>
    </source>
</evidence>
<dbReference type="RefSeq" id="WP_059070296.1">
    <property type="nucleotide sequence ID" value="NZ_LNAL01000006.1"/>
</dbReference>
<gene>
    <name evidence="2" type="ORF">ASU33_10830</name>
</gene>
<evidence type="ECO:0000313" key="3">
    <source>
        <dbReference type="Proteomes" id="UP000054223"/>
    </source>
</evidence>
<dbReference type="Proteomes" id="UP000054223">
    <property type="component" value="Unassembled WGS sequence"/>
</dbReference>
<dbReference type="Pfam" id="PF13801">
    <property type="entry name" value="Metal_resist"/>
    <property type="match status" value="1"/>
</dbReference>
<dbReference type="EMBL" id="LNAL01000006">
    <property type="protein sequence ID" value="KUG08632.1"/>
    <property type="molecule type" value="Genomic_DNA"/>
</dbReference>